<dbReference type="Proteomes" id="UP000470082">
    <property type="component" value="Unassembled WGS sequence"/>
</dbReference>
<dbReference type="InterPro" id="IPR016181">
    <property type="entry name" value="Acyl_CoA_acyltransferase"/>
</dbReference>
<comment type="caution">
    <text evidence="2">The sequence shown here is derived from an EMBL/GenBank/DDBJ whole genome shotgun (WGS) entry which is preliminary data.</text>
</comment>
<proteinExistence type="predicted"/>
<evidence type="ECO:0000313" key="3">
    <source>
        <dbReference type="Proteomes" id="UP000470082"/>
    </source>
</evidence>
<dbReference type="PROSITE" id="PS51186">
    <property type="entry name" value="GNAT"/>
    <property type="match status" value="1"/>
</dbReference>
<evidence type="ECO:0000259" key="1">
    <source>
        <dbReference type="PROSITE" id="PS51186"/>
    </source>
</evidence>
<accession>A0A7X2T3Z4</accession>
<dbReference type="SUPFAM" id="SSF55729">
    <property type="entry name" value="Acyl-CoA N-acyltransferases (Nat)"/>
    <property type="match status" value="1"/>
</dbReference>
<protein>
    <submittedName>
        <fullName evidence="2">GNAT family N-acetyltransferase</fullName>
    </submittedName>
</protein>
<dbReference type="GO" id="GO:0016747">
    <property type="term" value="F:acyltransferase activity, transferring groups other than amino-acyl groups"/>
    <property type="evidence" value="ECO:0007669"/>
    <property type="project" value="InterPro"/>
</dbReference>
<name>A0A7X2T3Z4_9FIRM</name>
<dbReference type="AlphaFoldDB" id="A0A7X2T3Z4"/>
<feature type="domain" description="N-acetyltransferase" evidence="1">
    <location>
        <begin position="18"/>
        <end position="123"/>
    </location>
</feature>
<evidence type="ECO:0000313" key="2">
    <source>
        <dbReference type="EMBL" id="MSS01955.1"/>
    </source>
</evidence>
<sequence>MLFDCLSKKEPFEYQSELNIRIASIKDLSFILYHYNLLEESEIQKIISMNHLYIGYKKNILVGLIGLHLEGSIGLLYILEEYKGNGYGTELEMFLVNHLLFKNKIPFGQLETENNHSIFLQKN</sequence>
<keyword evidence="2" id="KW-0808">Transferase</keyword>
<gene>
    <name evidence="2" type="ORF">FYJ50_07595</name>
</gene>
<keyword evidence="3" id="KW-1185">Reference proteome</keyword>
<dbReference type="Gene3D" id="3.40.630.30">
    <property type="match status" value="1"/>
</dbReference>
<dbReference type="CDD" id="cd04301">
    <property type="entry name" value="NAT_SF"/>
    <property type="match status" value="1"/>
</dbReference>
<reference evidence="2 3" key="1">
    <citation type="submission" date="2019-08" db="EMBL/GenBank/DDBJ databases">
        <title>In-depth cultivation of the pig gut microbiome towards novel bacterial diversity and tailored functional studies.</title>
        <authorList>
            <person name="Wylensek D."/>
            <person name="Hitch T.C.A."/>
            <person name="Clavel T."/>
        </authorList>
    </citation>
    <scope>NUCLEOTIDE SEQUENCE [LARGE SCALE GENOMIC DNA]</scope>
    <source>
        <strain evidence="2 3">LKV-178-WT-2G</strain>
    </source>
</reference>
<dbReference type="Pfam" id="PF00583">
    <property type="entry name" value="Acetyltransf_1"/>
    <property type="match status" value="1"/>
</dbReference>
<dbReference type="EMBL" id="VUMM01000016">
    <property type="protein sequence ID" value="MSS01955.1"/>
    <property type="molecule type" value="Genomic_DNA"/>
</dbReference>
<dbReference type="RefSeq" id="WP_154460708.1">
    <property type="nucleotide sequence ID" value="NZ_VUMM01000016.1"/>
</dbReference>
<organism evidence="2 3">
    <name type="scientific">Floccifex porci</name>
    <dbReference type="NCBI Taxonomy" id="2606629"/>
    <lineage>
        <taxon>Bacteria</taxon>
        <taxon>Bacillati</taxon>
        <taxon>Bacillota</taxon>
        <taxon>Erysipelotrichia</taxon>
        <taxon>Erysipelotrichales</taxon>
        <taxon>Erysipelotrichaceae</taxon>
        <taxon>Floccifex</taxon>
    </lineage>
</organism>
<dbReference type="InterPro" id="IPR000182">
    <property type="entry name" value="GNAT_dom"/>
</dbReference>